<keyword evidence="2" id="KW-1185">Reference proteome</keyword>
<comment type="caution">
    <text evidence="1">The sequence shown here is derived from an EMBL/GenBank/DDBJ whole genome shotgun (WGS) entry which is preliminary data.</text>
</comment>
<proteinExistence type="predicted"/>
<dbReference type="EMBL" id="RBNI01011206">
    <property type="protein sequence ID" value="RUP43345.1"/>
    <property type="molecule type" value="Genomic_DNA"/>
</dbReference>
<name>A0A433CXN6_9FUNG</name>
<evidence type="ECO:0000313" key="1">
    <source>
        <dbReference type="EMBL" id="RUP43345.1"/>
    </source>
</evidence>
<reference evidence="1 2" key="1">
    <citation type="journal article" date="2018" name="New Phytol.">
        <title>Phylogenomics of Endogonaceae and evolution of mycorrhizas within Mucoromycota.</title>
        <authorList>
            <person name="Chang Y."/>
            <person name="Desiro A."/>
            <person name="Na H."/>
            <person name="Sandor L."/>
            <person name="Lipzen A."/>
            <person name="Clum A."/>
            <person name="Barry K."/>
            <person name="Grigoriev I.V."/>
            <person name="Martin F.M."/>
            <person name="Stajich J.E."/>
            <person name="Smith M.E."/>
            <person name="Bonito G."/>
            <person name="Spatafora J.W."/>
        </authorList>
    </citation>
    <scope>NUCLEOTIDE SEQUENCE [LARGE SCALE GENOMIC DNA]</scope>
    <source>
        <strain evidence="1 2">GMNB39</strain>
    </source>
</reference>
<dbReference type="Proteomes" id="UP000268093">
    <property type="component" value="Unassembled WGS sequence"/>
</dbReference>
<sequence length="199" mass="23056">MVKYNRYNLLFLRLLIACAFSSLDAKIIIIRQSTESTPQLPRRLKVLDVWFAHRRSPVSYHYQILKVPVGFQRIYFYLVCQIHLQKLAPSQPATKEFRLHPIHAEFVDYLLNRDDHHYFSSTTSSSTTPSIISRFQSVYLSELIFDISSSSISDYNFKPFSASSPVSLTYYGNELFPINTYLSSALSRHLESIEQPPHA</sequence>
<accession>A0A433CXN6</accession>
<gene>
    <name evidence="1" type="ORF">BC936DRAFT_137316</name>
</gene>
<organism evidence="1 2">
    <name type="scientific">Jimgerdemannia flammicorona</name>
    <dbReference type="NCBI Taxonomy" id="994334"/>
    <lineage>
        <taxon>Eukaryota</taxon>
        <taxon>Fungi</taxon>
        <taxon>Fungi incertae sedis</taxon>
        <taxon>Mucoromycota</taxon>
        <taxon>Mucoromycotina</taxon>
        <taxon>Endogonomycetes</taxon>
        <taxon>Endogonales</taxon>
        <taxon>Endogonaceae</taxon>
        <taxon>Jimgerdemannia</taxon>
    </lineage>
</organism>
<protein>
    <submittedName>
        <fullName evidence="1">Uncharacterized protein</fullName>
    </submittedName>
</protein>
<dbReference type="AlphaFoldDB" id="A0A433CXN6"/>
<evidence type="ECO:0000313" key="2">
    <source>
        <dbReference type="Proteomes" id="UP000268093"/>
    </source>
</evidence>